<comment type="caution">
    <text evidence="2">The sequence shown here is derived from an EMBL/GenBank/DDBJ whole genome shotgun (WGS) entry which is preliminary data.</text>
</comment>
<dbReference type="PANTHER" id="PTHR37850:SF1">
    <property type="entry name" value="SAF DOMAIN PROTEIN"/>
    <property type="match status" value="1"/>
</dbReference>
<dbReference type="CDD" id="cd11616">
    <property type="entry name" value="SAF_DH_OX_like"/>
    <property type="match status" value="1"/>
</dbReference>
<feature type="domain" description="Oxidoreductase DRL-like catalytic" evidence="1">
    <location>
        <begin position="163"/>
        <end position="321"/>
    </location>
</feature>
<name>A0A0G1L2D4_9BACT</name>
<gene>
    <name evidence="2" type="ORF">UW92_C0043G0002</name>
</gene>
<dbReference type="EMBL" id="LCKF01000043">
    <property type="protein sequence ID" value="KKT90131.1"/>
    <property type="molecule type" value="Genomic_DNA"/>
</dbReference>
<dbReference type="AlphaFoldDB" id="A0A0G1L2D4"/>
<dbReference type="Proteomes" id="UP000033966">
    <property type="component" value="Unassembled WGS sequence"/>
</dbReference>
<proteinExistence type="predicted"/>
<dbReference type="PANTHER" id="PTHR37850">
    <property type="entry name" value="STRU PROTEIN"/>
    <property type="match status" value="1"/>
</dbReference>
<accession>A0A0G1L2D4</accession>
<dbReference type="SUPFAM" id="SSF51735">
    <property type="entry name" value="NAD(P)-binding Rossmann-fold domains"/>
    <property type="match status" value="1"/>
</dbReference>
<organism evidence="2 3">
    <name type="scientific">Candidatus Jorgensenbacteria bacterium GW2011_GWA2_45_13</name>
    <dbReference type="NCBI Taxonomy" id="1618662"/>
    <lineage>
        <taxon>Bacteria</taxon>
        <taxon>Candidatus Joergenseniibacteriota</taxon>
    </lineage>
</organism>
<evidence type="ECO:0000259" key="1">
    <source>
        <dbReference type="Pfam" id="PF21135"/>
    </source>
</evidence>
<sequence length="436" mass="47975">MYHHDLIQKKLIERHKDSRPIRVAVLGAGWFSSGLIEEMFRWPGMTPKIIFSRDPNKAVNILRSLGVNPGDIALISSSENLRNTSLANRFWVSSRFELLDELKSIDVVFDGTGDLLTGARAAIASINNGIHFVAISSELDSTVGCVLSQMAREKGVVYSNCDGDQPGVLARMIREVRAYGFEILVAGNCKGFMDVHKTPEDIKPWVGPGQNPRMITAFTDGSKQSMELAVTANAFGLLPDKRGMHGPRTTKGTLVEDFQKILSGLGAVDFTLGIDGVNQGGGVFVVGRRQGSRVQEDMKYLKKGKGPDYLFFRDQHLCYFEAPRSIAEAAILNTATIAPAGHFADVLACAKKDLQAGEKLDSLGGFTVYGLIEKASVVRSEKLLPLGLSEFAVMRKPVERDRPVAYSMVDFPEDNLVLKLRRQMEENFTKDVVYVS</sequence>
<dbReference type="InterPro" id="IPR048423">
    <property type="entry name" value="DRL_cat"/>
</dbReference>
<evidence type="ECO:0000313" key="2">
    <source>
        <dbReference type="EMBL" id="KKT90131.1"/>
    </source>
</evidence>
<dbReference type="InterPro" id="IPR036291">
    <property type="entry name" value="NAD(P)-bd_dom_sf"/>
</dbReference>
<reference evidence="2 3" key="1">
    <citation type="journal article" date="2015" name="Nature">
        <title>rRNA introns, odd ribosomes, and small enigmatic genomes across a large radiation of phyla.</title>
        <authorList>
            <person name="Brown C.T."/>
            <person name="Hug L.A."/>
            <person name="Thomas B.C."/>
            <person name="Sharon I."/>
            <person name="Castelle C.J."/>
            <person name="Singh A."/>
            <person name="Wilkins M.J."/>
            <person name="Williams K.H."/>
            <person name="Banfield J.F."/>
        </authorList>
    </citation>
    <scope>NUCLEOTIDE SEQUENCE [LARGE SCALE GENOMIC DNA]</scope>
</reference>
<dbReference type="Gene3D" id="3.40.50.720">
    <property type="entry name" value="NAD(P)-binding Rossmann-like Domain"/>
    <property type="match status" value="1"/>
</dbReference>
<dbReference type="Pfam" id="PF21135">
    <property type="entry name" value="DRL_cat"/>
    <property type="match status" value="1"/>
</dbReference>
<evidence type="ECO:0000313" key="3">
    <source>
        <dbReference type="Proteomes" id="UP000033966"/>
    </source>
</evidence>
<protein>
    <submittedName>
        <fullName evidence="2">Oxidoreductase domain protein</fullName>
    </submittedName>
</protein>